<dbReference type="InterPro" id="IPR036291">
    <property type="entry name" value="NAD(P)-bd_dom_sf"/>
</dbReference>
<organism evidence="2 3">
    <name type="scientific">Alkalicoccobacillus murimartini</name>
    <dbReference type="NCBI Taxonomy" id="171685"/>
    <lineage>
        <taxon>Bacteria</taxon>
        <taxon>Bacillati</taxon>
        <taxon>Bacillota</taxon>
        <taxon>Bacilli</taxon>
        <taxon>Bacillales</taxon>
        <taxon>Bacillaceae</taxon>
        <taxon>Alkalicoccobacillus</taxon>
    </lineage>
</organism>
<keyword evidence="3" id="KW-1185">Reference proteome</keyword>
<sequence length="247" mass="26919">MNNRVVLVTGAGNGIGAEVAFAFAAKGDKVIVSDINQEHAERSQKQIVEAGGEACAYTCDVSNVEQVIHMMEWIDETYGRIDVCINNAGISKWISPLELSIEEWDKVLNTNARGTFVCSREATKYMKKHQTGGSIINMASTRAQMSEPNSEAYAASKGAIVSLTHALAASLQEDGIQVNSISPGWIHTGDTQELRSIDHSQHFSKRVGEPADIARACLFLSDPQNTFITGENLTIDGGMTRKMIYEH</sequence>
<name>A0ABT9YD59_9BACI</name>
<dbReference type="Gene3D" id="3.40.50.720">
    <property type="entry name" value="NAD(P)-binding Rossmann-like Domain"/>
    <property type="match status" value="1"/>
</dbReference>
<dbReference type="Proteomes" id="UP001225034">
    <property type="component" value="Unassembled WGS sequence"/>
</dbReference>
<dbReference type="SUPFAM" id="SSF51735">
    <property type="entry name" value="NAD(P)-binding Rossmann-fold domains"/>
    <property type="match status" value="1"/>
</dbReference>
<gene>
    <name evidence="2" type="ORF">J2S05_000531</name>
</gene>
<dbReference type="InterPro" id="IPR020904">
    <property type="entry name" value="Sc_DH/Rdtase_CS"/>
</dbReference>
<dbReference type="EMBL" id="JAUSUA010000001">
    <property type="protein sequence ID" value="MDQ0205757.1"/>
    <property type="molecule type" value="Genomic_DNA"/>
</dbReference>
<comment type="similarity">
    <text evidence="1">Belongs to the short-chain dehydrogenases/reductases (SDR) family.</text>
</comment>
<dbReference type="PROSITE" id="PS00061">
    <property type="entry name" value="ADH_SHORT"/>
    <property type="match status" value="1"/>
</dbReference>
<dbReference type="PANTHER" id="PTHR42760">
    <property type="entry name" value="SHORT-CHAIN DEHYDROGENASES/REDUCTASES FAMILY MEMBER"/>
    <property type="match status" value="1"/>
</dbReference>
<dbReference type="PRINTS" id="PR00080">
    <property type="entry name" value="SDRFAMILY"/>
</dbReference>
<accession>A0ABT9YD59</accession>
<dbReference type="InterPro" id="IPR002347">
    <property type="entry name" value="SDR_fam"/>
</dbReference>
<dbReference type="PRINTS" id="PR00081">
    <property type="entry name" value="GDHRDH"/>
</dbReference>
<evidence type="ECO:0000313" key="2">
    <source>
        <dbReference type="EMBL" id="MDQ0205757.1"/>
    </source>
</evidence>
<proteinExistence type="inferred from homology"/>
<protein>
    <submittedName>
        <fullName evidence="2">NAD(P)-dependent dehydrogenase (Short-subunit alcohol dehydrogenase family)</fullName>
    </submittedName>
</protein>
<comment type="caution">
    <text evidence="2">The sequence shown here is derived from an EMBL/GenBank/DDBJ whole genome shotgun (WGS) entry which is preliminary data.</text>
</comment>
<dbReference type="Pfam" id="PF13561">
    <property type="entry name" value="adh_short_C2"/>
    <property type="match status" value="1"/>
</dbReference>
<dbReference type="CDD" id="cd05233">
    <property type="entry name" value="SDR_c"/>
    <property type="match status" value="1"/>
</dbReference>
<evidence type="ECO:0000313" key="3">
    <source>
        <dbReference type="Proteomes" id="UP001225034"/>
    </source>
</evidence>
<dbReference type="NCBIfam" id="NF005559">
    <property type="entry name" value="PRK07231.1"/>
    <property type="match status" value="1"/>
</dbReference>
<reference evidence="2 3" key="1">
    <citation type="submission" date="2023-07" db="EMBL/GenBank/DDBJ databases">
        <title>Genomic Encyclopedia of Type Strains, Phase IV (KMG-IV): sequencing the most valuable type-strain genomes for metagenomic binning, comparative biology and taxonomic classification.</title>
        <authorList>
            <person name="Goeker M."/>
        </authorList>
    </citation>
    <scope>NUCLEOTIDE SEQUENCE [LARGE SCALE GENOMIC DNA]</scope>
    <source>
        <strain evidence="2 3">DSM 19154</strain>
    </source>
</reference>
<evidence type="ECO:0000256" key="1">
    <source>
        <dbReference type="ARBA" id="ARBA00006484"/>
    </source>
</evidence>